<evidence type="ECO:0000256" key="3">
    <source>
        <dbReference type="ARBA" id="ARBA00022617"/>
    </source>
</evidence>
<evidence type="ECO:0000313" key="11">
    <source>
        <dbReference type="Proteomes" id="UP000188354"/>
    </source>
</evidence>
<sequence length="388" mass="43849">MKMKELKGVDFMGSLTRLENIFKELDVFFQEVIDEHLDPKREKVTIEEEDVVDVLLELKKQGHLSIHLTNNHIKAIIMDILVAATDTSAATSVWAMTGLMKNPRVMKKAQQEIRNLYGKKDFLNEEDIEKLVYLKAVIKEALRFFAPAPLVPRETNKTITIEGHKIPPKTLVYVNVWAIQRDPESWNDPEEFYPERFLNNDIDFKGQNFELIPFGAGRRICPGIPLGIATVEIIVANLVNSFDWEMPEGMKREDIDTEGYVYNDVIRLDDAAKLIDCTSVQVNHLIRTTGSLSGYLFECNYMPLFDSGFDDGLMTLDSVLEPSGSARTSSRSSGYGGVDCRTTLACTATTEIVRRKRTNSRPPCSPVTEISVGLINRRKGVPQRAPLY</sequence>
<dbReference type="PROSITE" id="PS00086">
    <property type="entry name" value="CYTOCHROME_P450"/>
    <property type="match status" value="1"/>
</dbReference>
<organism evidence="10 11">
    <name type="scientific">Lupinus angustifolius</name>
    <name type="common">Narrow-leaved blue lupine</name>
    <dbReference type="NCBI Taxonomy" id="3871"/>
    <lineage>
        <taxon>Eukaryota</taxon>
        <taxon>Viridiplantae</taxon>
        <taxon>Streptophyta</taxon>
        <taxon>Embryophyta</taxon>
        <taxon>Tracheophyta</taxon>
        <taxon>Spermatophyta</taxon>
        <taxon>Magnoliopsida</taxon>
        <taxon>eudicotyledons</taxon>
        <taxon>Gunneridae</taxon>
        <taxon>Pentapetalae</taxon>
        <taxon>rosids</taxon>
        <taxon>fabids</taxon>
        <taxon>Fabales</taxon>
        <taxon>Fabaceae</taxon>
        <taxon>Papilionoideae</taxon>
        <taxon>50 kb inversion clade</taxon>
        <taxon>genistoids sensu lato</taxon>
        <taxon>core genistoids</taxon>
        <taxon>Genisteae</taxon>
        <taxon>Lupinus</taxon>
    </lineage>
</organism>
<evidence type="ECO:0000256" key="8">
    <source>
        <dbReference type="PIRSR" id="PIRSR602401-1"/>
    </source>
</evidence>
<dbReference type="Pfam" id="PF00067">
    <property type="entry name" value="p450"/>
    <property type="match status" value="1"/>
</dbReference>
<dbReference type="Proteomes" id="UP000188354">
    <property type="component" value="Chromosome LG13"/>
</dbReference>
<evidence type="ECO:0000256" key="5">
    <source>
        <dbReference type="ARBA" id="ARBA00023002"/>
    </source>
</evidence>
<dbReference type="SUPFAM" id="SSF48264">
    <property type="entry name" value="Cytochrome P450"/>
    <property type="match status" value="1"/>
</dbReference>
<comment type="similarity">
    <text evidence="2 9">Belongs to the cytochrome P450 family.</text>
</comment>
<evidence type="ECO:0000256" key="9">
    <source>
        <dbReference type="RuleBase" id="RU000461"/>
    </source>
</evidence>
<dbReference type="PANTHER" id="PTHR47953:SF1">
    <property type="entry name" value="CYTOCHROME P450 71A9"/>
    <property type="match status" value="1"/>
</dbReference>
<keyword evidence="7 9" id="KW-0503">Monooxygenase</keyword>
<dbReference type="Gene3D" id="1.10.630.10">
    <property type="entry name" value="Cytochrome P450"/>
    <property type="match status" value="1"/>
</dbReference>
<dbReference type="GO" id="GO:0005506">
    <property type="term" value="F:iron ion binding"/>
    <property type="evidence" value="ECO:0007669"/>
    <property type="project" value="InterPro"/>
</dbReference>
<keyword evidence="5 9" id="KW-0560">Oxidoreductase</keyword>
<dbReference type="InterPro" id="IPR017972">
    <property type="entry name" value="Cyt_P450_CS"/>
</dbReference>
<proteinExistence type="inferred from homology"/>
<keyword evidence="4 8" id="KW-0479">Metal-binding</keyword>
<dbReference type="AlphaFoldDB" id="A0A4P1QZV0"/>
<evidence type="ECO:0000313" key="10">
    <source>
        <dbReference type="EMBL" id="OIV98726.1"/>
    </source>
</evidence>
<dbReference type="PRINTS" id="PR00463">
    <property type="entry name" value="EP450I"/>
</dbReference>
<dbReference type="InterPro" id="IPR001128">
    <property type="entry name" value="Cyt_P450"/>
</dbReference>
<dbReference type="GO" id="GO:0016705">
    <property type="term" value="F:oxidoreductase activity, acting on paired donors, with incorporation or reduction of molecular oxygen"/>
    <property type="evidence" value="ECO:0007669"/>
    <property type="project" value="InterPro"/>
</dbReference>
<keyword evidence="6 8" id="KW-0408">Iron</keyword>
<protein>
    <recommendedName>
        <fullName evidence="12">Cytochrome P450</fullName>
    </recommendedName>
</protein>
<evidence type="ECO:0000256" key="4">
    <source>
        <dbReference type="ARBA" id="ARBA00022723"/>
    </source>
</evidence>
<evidence type="ECO:0008006" key="12">
    <source>
        <dbReference type="Google" id="ProtNLM"/>
    </source>
</evidence>
<comment type="cofactor">
    <cofactor evidence="1 8">
        <name>heme</name>
        <dbReference type="ChEBI" id="CHEBI:30413"/>
    </cofactor>
</comment>
<feature type="binding site" description="axial binding residue" evidence="8">
    <location>
        <position position="221"/>
    </location>
    <ligand>
        <name>heme</name>
        <dbReference type="ChEBI" id="CHEBI:30413"/>
    </ligand>
    <ligandPart>
        <name>Fe</name>
        <dbReference type="ChEBI" id="CHEBI:18248"/>
    </ligandPart>
</feature>
<dbReference type="InterPro" id="IPR036396">
    <property type="entry name" value="Cyt_P450_sf"/>
</dbReference>
<dbReference type="PANTHER" id="PTHR47953">
    <property type="entry name" value="OS08G0105600 PROTEIN"/>
    <property type="match status" value="1"/>
</dbReference>
<reference evidence="10 11" key="1">
    <citation type="journal article" date="2017" name="Plant Biotechnol. J.">
        <title>A comprehensive draft genome sequence for lupin (Lupinus angustifolius), an emerging health food: insights into plant-microbe interactions and legume evolution.</title>
        <authorList>
            <person name="Hane J.K."/>
            <person name="Ming Y."/>
            <person name="Kamphuis L.G."/>
            <person name="Nelson M.N."/>
            <person name="Garg G."/>
            <person name="Atkins C.A."/>
            <person name="Bayer P.E."/>
            <person name="Bravo A."/>
            <person name="Bringans S."/>
            <person name="Cannon S."/>
            <person name="Edwards D."/>
            <person name="Foley R."/>
            <person name="Gao L.L."/>
            <person name="Harrison M.J."/>
            <person name="Huang W."/>
            <person name="Hurgobin B."/>
            <person name="Li S."/>
            <person name="Liu C.W."/>
            <person name="McGrath A."/>
            <person name="Morahan G."/>
            <person name="Murray J."/>
            <person name="Weller J."/>
            <person name="Jian J."/>
            <person name="Singh K.B."/>
        </authorList>
    </citation>
    <scope>NUCLEOTIDE SEQUENCE [LARGE SCALE GENOMIC DNA]</scope>
    <source>
        <strain evidence="11">cv. Tanjil</strain>
        <tissue evidence="10">Whole plant</tissue>
    </source>
</reference>
<dbReference type="EMBL" id="CM007373">
    <property type="protein sequence ID" value="OIV98726.1"/>
    <property type="molecule type" value="Genomic_DNA"/>
</dbReference>
<dbReference type="PRINTS" id="PR00385">
    <property type="entry name" value="P450"/>
</dbReference>
<name>A0A4P1QZV0_LUPAN</name>
<evidence type="ECO:0000256" key="2">
    <source>
        <dbReference type="ARBA" id="ARBA00010617"/>
    </source>
</evidence>
<evidence type="ECO:0000256" key="1">
    <source>
        <dbReference type="ARBA" id="ARBA00001971"/>
    </source>
</evidence>
<dbReference type="Gramene" id="OIV98726">
    <property type="protein sequence ID" value="OIV98726"/>
    <property type="gene ID" value="TanjilG_24897"/>
</dbReference>
<dbReference type="GO" id="GO:0004497">
    <property type="term" value="F:monooxygenase activity"/>
    <property type="evidence" value="ECO:0007669"/>
    <property type="project" value="UniProtKB-KW"/>
</dbReference>
<gene>
    <name evidence="10" type="ORF">TanjilG_24897</name>
</gene>
<dbReference type="FunFam" id="1.10.630.10:FF:000126">
    <property type="entry name" value="Predicted protein"/>
    <property type="match status" value="1"/>
</dbReference>
<evidence type="ECO:0000256" key="6">
    <source>
        <dbReference type="ARBA" id="ARBA00023004"/>
    </source>
</evidence>
<accession>A0A4P1QZV0</accession>
<keyword evidence="11" id="KW-1185">Reference proteome</keyword>
<dbReference type="STRING" id="3871.A0A4P1QZV0"/>
<evidence type="ECO:0000256" key="7">
    <source>
        <dbReference type="ARBA" id="ARBA00023033"/>
    </source>
</evidence>
<dbReference type="InterPro" id="IPR002401">
    <property type="entry name" value="Cyt_P450_E_grp-I"/>
</dbReference>
<dbReference type="InterPro" id="IPR052306">
    <property type="entry name" value="CYP450_71D"/>
</dbReference>
<dbReference type="GO" id="GO:0020037">
    <property type="term" value="F:heme binding"/>
    <property type="evidence" value="ECO:0007669"/>
    <property type="project" value="InterPro"/>
</dbReference>
<keyword evidence="3 8" id="KW-0349">Heme</keyword>